<keyword evidence="5" id="KW-1185">Reference proteome</keyword>
<reference evidence="4" key="1">
    <citation type="journal article" date="2023" name="Int. J. Syst. Evol. Microbiol.">
        <title>Mesoterricola silvestris gen. nov., sp. nov., Mesoterricola sediminis sp. nov., Geothrix oryzae sp. nov., Geothrix edaphica sp. nov., Geothrix rubra sp. nov., and Geothrix limicola sp. nov., six novel members of Acidobacteriota isolated from soils.</title>
        <authorList>
            <person name="Itoh H."/>
            <person name="Sugisawa Y."/>
            <person name="Mise K."/>
            <person name="Xu Z."/>
            <person name="Kuniyasu M."/>
            <person name="Ushijima N."/>
            <person name="Kawano K."/>
            <person name="Kobayashi E."/>
            <person name="Shiratori Y."/>
            <person name="Masuda Y."/>
            <person name="Senoo K."/>
        </authorList>
    </citation>
    <scope>NUCLEOTIDE SEQUENCE</scope>
    <source>
        <strain evidence="4">W786</strain>
    </source>
</reference>
<accession>A0AA48KDM7</accession>
<dbReference type="GO" id="GO:0016757">
    <property type="term" value="F:glycosyltransferase activity"/>
    <property type="evidence" value="ECO:0007669"/>
    <property type="project" value="UniProtKB-KW"/>
</dbReference>
<dbReference type="SUPFAM" id="SSF53448">
    <property type="entry name" value="Nucleotide-diphospho-sugar transferases"/>
    <property type="match status" value="1"/>
</dbReference>
<gene>
    <name evidence="4" type="primary">waaI</name>
    <name evidence="4" type="ORF">METESE_14500</name>
</gene>
<keyword evidence="1" id="KW-0328">Glycosyltransferase</keyword>
<organism evidence="4 5">
    <name type="scientific">Mesoterricola sediminis</name>
    <dbReference type="NCBI Taxonomy" id="2927980"/>
    <lineage>
        <taxon>Bacteria</taxon>
        <taxon>Pseudomonadati</taxon>
        <taxon>Acidobacteriota</taxon>
        <taxon>Holophagae</taxon>
        <taxon>Holophagales</taxon>
        <taxon>Holophagaceae</taxon>
        <taxon>Mesoterricola</taxon>
    </lineage>
</organism>
<dbReference type="PANTHER" id="PTHR13778">
    <property type="entry name" value="GLYCOSYLTRANSFERASE 8 DOMAIN-CONTAINING PROTEIN"/>
    <property type="match status" value="1"/>
</dbReference>
<dbReference type="InterPro" id="IPR002495">
    <property type="entry name" value="Glyco_trans_8"/>
</dbReference>
<dbReference type="CDD" id="cd04194">
    <property type="entry name" value="GT8_A4GalT_like"/>
    <property type="match status" value="1"/>
</dbReference>
<dbReference type="Gene3D" id="3.90.550.10">
    <property type="entry name" value="Spore Coat Polysaccharide Biosynthesis Protein SpsA, Chain A"/>
    <property type="match status" value="1"/>
</dbReference>
<dbReference type="PANTHER" id="PTHR13778:SF47">
    <property type="entry name" value="LIPOPOLYSACCHARIDE 1,3-GALACTOSYLTRANSFERASE"/>
    <property type="match status" value="1"/>
</dbReference>
<evidence type="ECO:0000256" key="1">
    <source>
        <dbReference type="ARBA" id="ARBA00022676"/>
    </source>
</evidence>
<dbReference type="KEGG" id="msea:METESE_14500"/>
<keyword evidence="2" id="KW-0808">Transferase</keyword>
<dbReference type="Pfam" id="PF01501">
    <property type="entry name" value="Glyco_transf_8"/>
    <property type="match status" value="1"/>
</dbReference>
<dbReference type="AlphaFoldDB" id="A0AA48KDM7"/>
<sequence>MELTGQIAGAVTRRAVFRAPGASAASRRLDVGYGTDAAYVRPMGVSIASLAEANPGLDLRVHVFASSITDGDLARLRTLAEGRPGLEIVLYDVDAAVFGNLPILRRYPLAIYFRLLMPLVLPDLERLLYLDSDILCLGDLGPLADAAPEGEVAAVVSDVGKTPGNRMAALGMTGGRYFNSGVMLIRVPLWNSLQVSERTLHLLEETPARFLLPDQDALNLLLEGRLRYLPAAWNCMSLAPADVASAVLLHCAAHPKPWRAACGTPAQALYLGIEARTPWGGLPLEPPKDYQEARWFARKLFRTGELSQGLAWFARSGLMKFRRKVLGRGDA</sequence>
<dbReference type="Proteomes" id="UP001228113">
    <property type="component" value="Chromosome"/>
</dbReference>
<keyword evidence="3" id="KW-0479">Metal-binding</keyword>
<evidence type="ECO:0000313" key="4">
    <source>
        <dbReference type="EMBL" id="BDU76492.1"/>
    </source>
</evidence>
<proteinExistence type="predicted"/>
<dbReference type="InterPro" id="IPR050748">
    <property type="entry name" value="Glycosyltrans_8_dom-fam"/>
</dbReference>
<evidence type="ECO:0000256" key="3">
    <source>
        <dbReference type="ARBA" id="ARBA00022723"/>
    </source>
</evidence>
<dbReference type="EMBL" id="AP027081">
    <property type="protein sequence ID" value="BDU76492.1"/>
    <property type="molecule type" value="Genomic_DNA"/>
</dbReference>
<dbReference type="InterPro" id="IPR029044">
    <property type="entry name" value="Nucleotide-diphossugar_trans"/>
</dbReference>
<evidence type="ECO:0000313" key="5">
    <source>
        <dbReference type="Proteomes" id="UP001228113"/>
    </source>
</evidence>
<name>A0AA48KDM7_9BACT</name>
<dbReference type="RefSeq" id="WP_243335411.1">
    <property type="nucleotide sequence ID" value="NZ_AP027081.1"/>
</dbReference>
<dbReference type="GO" id="GO:0046872">
    <property type="term" value="F:metal ion binding"/>
    <property type="evidence" value="ECO:0007669"/>
    <property type="project" value="UniProtKB-KW"/>
</dbReference>
<evidence type="ECO:0000256" key="2">
    <source>
        <dbReference type="ARBA" id="ARBA00022679"/>
    </source>
</evidence>
<protein>
    <submittedName>
        <fullName evidence="4">LPS 1,3-galactosyltransferase</fullName>
    </submittedName>
</protein>